<dbReference type="Proteomes" id="UP000248484">
    <property type="component" value="Chromosome 14"/>
</dbReference>
<feature type="region of interest" description="Disordered" evidence="2">
    <location>
        <begin position="1"/>
        <end position="132"/>
    </location>
</feature>
<keyword evidence="3" id="KW-0472">Membrane</keyword>
<evidence type="ECO:0000256" key="3">
    <source>
        <dbReference type="SAM" id="Phobius"/>
    </source>
</evidence>
<feature type="compositionally biased region" description="Basic residues" evidence="2">
    <location>
        <begin position="55"/>
        <end position="66"/>
    </location>
</feature>
<sequence>MIRQCEHRKSPRRVLQEVAENSKDVALKPQERVEKRQTPLTKKKREALTNGLSFHSKKSRLSHPHHYSSDRENDRNLCQHLGKRKKMPKGVRQLKPGQNSCRDSDSESASGESKGFHRSSSRERLSDSSAPSSLGTGYFVSLPQLPHVCLVLALIYLYNVCSLGCEKNPRNSLSVLKSRLMSILLLRVVSLLKYITCWALGITSQSVMWARFPAPRTFAAYPAVYGGYRET</sequence>
<evidence type="ECO:0000256" key="2">
    <source>
        <dbReference type="SAM" id="MobiDB-lite"/>
    </source>
</evidence>
<feature type="compositionally biased region" description="Polar residues" evidence="2">
    <location>
        <begin position="96"/>
        <end position="111"/>
    </location>
</feature>
<dbReference type="PANTHER" id="PTHR14429">
    <property type="entry name" value="FIBROSIN FAMILY MEMBER"/>
    <property type="match status" value="1"/>
</dbReference>
<accession>A0A9W2X5L1</accession>
<dbReference type="GeneID" id="114483933"/>
<evidence type="ECO:0000313" key="4">
    <source>
        <dbReference type="Proteomes" id="UP000248484"/>
    </source>
</evidence>
<feature type="transmembrane region" description="Helical" evidence="3">
    <location>
        <begin position="180"/>
        <end position="202"/>
    </location>
</feature>
<protein>
    <submittedName>
        <fullName evidence="5">Autism susceptibility gene 2 protein-like isoform X3</fullName>
    </submittedName>
</protein>
<evidence type="ECO:0000256" key="1">
    <source>
        <dbReference type="ARBA" id="ARBA00022553"/>
    </source>
</evidence>
<reference evidence="5" key="1">
    <citation type="submission" date="2025-08" db="UniProtKB">
        <authorList>
            <consortium name="RefSeq"/>
        </authorList>
    </citation>
    <scope>IDENTIFICATION</scope>
    <source>
        <tissue evidence="5">Muscle</tissue>
    </source>
</reference>
<dbReference type="AlphaFoldDB" id="A0A9W2X5L1"/>
<evidence type="ECO:0000313" key="5">
    <source>
        <dbReference type="RefSeq" id="XP_054946719.1"/>
    </source>
</evidence>
<name>A0A9W2X5L1_PHYMC</name>
<keyword evidence="3" id="KW-1133">Transmembrane helix</keyword>
<gene>
    <name evidence="5" type="primary">LOC114483933</name>
</gene>
<keyword evidence="4" id="KW-1185">Reference proteome</keyword>
<keyword evidence="3" id="KW-0812">Transmembrane</keyword>
<dbReference type="RefSeq" id="XP_054946719.1">
    <property type="nucleotide sequence ID" value="XM_055090744.1"/>
</dbReference>
<feature type="transmembrane region" description="Helical" evidence="3">
    <location>
        <begin position="138"/>
        <end position="160"/>
    </location>
</feature>
<proteinExistence type="predicted"/>
<dbReference type="PANTHER" id="PTHR14429:SF5">
    <property type="entry name" value="AUTISM SUSCEPTIBILITY GENE 2 PROTEIN"/>
    <property type="match status" value="1"/>
</dbReference>
<dbReference type="InterPro" id="IPR023246">
    <property type="entry name" value="AUTS2"/>
</dbReference>
<keyword evidence="1" id="KW-0597">Phosphoprotein</keyword>
<feature type="compositionally biased region" description="Basic and acidic residues" evidence="2">
    <location>
        <begin position="20"/>
        <end position="37"/>
    </location>
</feature>
<organism evidence="4 5">
    <name type="scientific">Physeter macrocephalus</name>
    <name type="common">Sperm whale</name>
    <name type="synonym">Physeter catodon</name>
    <dbReference type="NCBI Taxonomy" id="9755"/>
    <lineage>
        <taxon>Eukaryota</taxon>
        <taxon>Metazoa</taxon>
        <taxon>Chordata</taxon>
        <taxon>Craniata</taxon>
        <taxon>Vertebrata</taxon>
        <taxon>Euteleostomi</taxon>
        <taxon>Mammalia</taxon>
        <taxon>Eutheria</taxon>
        <taxon>Laurasiatheria</taxon>
        <taxon>Artiodactyla</taxon>
        <taxon>Whippomorpha</taxon>
        <taxon>Cetacea</taxon>
        <taxon>Odontoceti</taxon>
        <taxon>Physeteridae</taxon>
        <taxon>Physeter</taxon>
    </lineage>
</organism>
<feature type="compositionally biased region" description="Basic and acidic residues" evidence="2">
    <location>
        <begin position="67"/>
        <end position="77"/>
    </location>
</feature>